<gene>
    <name evidence="10" type="ORF">G6F64_008385</name>
</gene>
<accession>A0A9P7BQB9</accession>
<evidence type="ECO:0000256" key="7">
    <source>
        <dbReference type="SAM" id="MobiDB-lite"/>
    </source>
</evidence>
<dbReference type="EMBL" id="JAANQT010001369">
    <property type="protein sequence ID" value="KAG1305433.1"/>
    <property type="molecule type" value="Genomic_DNA"/>
</dbReference>
<dbReference type="InterPro" id="IPR011128">
    <property type="entry name" value="G3P_DH_NAD-dep_N"/>
</dbReference>
<dbReference type="GO" id="GO:0141152">
    <property type="term" value="F:glycerol-3-phosphate dehydrogenase (NAD+) activity"/>
    <property type="evidence" value="ECO:0007669"/>
    <property type="project" value="UniProtKB-UniRule"/>
</dbReference>
<feature type="compositionally biased region" description="Polar residues" evidence="7">
    <location>
        <begin position="350"/>
        <end position="373"/>
    </location>
</feature>
<feature type="region of interest" description="Disordered" evidence="7">
    <location>
        <begin position="350"/>
        <end position="375"/>
    </location>
</feature>
<dbReference type="PRINTS" id="PR00077">
    <property type="entry name" value="GPDHDRGNASE"/>
</dbReference>
<keyword evidence="11" id="KW-1185">Reference proteome</keyword>
<evidence type="ECO:0000256" key="5">
    <source>
        <dbReference type="RuleBase" id="RU000437"/>
    </source>
</evidence>
<dbReference type="InterPro" id="IPR019734">
    <property type="entry name" value="TPR_rpt"/>
</dbReference>
<keyword evidence="3 5" id="KW-0520">NAD</keyword>
<evidence type="ECO:0000259" key="9">
    <source>
        <dbReference type="Pfam" id="PF07479"/>
    </source>
</evidence>
<dbReference type="SUPFAM" id="SSF48452">
    <property type="entry name" value="TPR-like"/>
    <property type="match status" value="1"/>
</dbReference>
<organism evidence="10 11">
    <name type="scientific">Rhizopus oryzae</name>
    <name type="common">Mucormycosis agent</name>
    <name type="synonym">Rhizopus arrhizus var. delemar</name>
    <dbReference type="NCBI Taxonomy" id="64495"/>
    <lineage>
        <taxon>Eukaryota</taxon>
        <taxon>Fungi</taxon>
        <taxon>Fungi incertae sedis</taxon>
        <taxon>Mucoromycota</taxon>
        <taxon>Mucoromycotina</taxon>
        <taxon>Mucoromycetes</taxon>
        <taxon>Mucorales</taxon>
        <taxon>Mucorineae</taxon>
        <taxon>Rhizopodaceae</taxon>
        <taxon>Rhizopus</taxon>
    </lineage>
</organism>
<dbReference type="PROSITE" id="PS00957">
    <property type="entry name" value="NAD_G3PDH"/>
    <property type="match status" value="1"/>
</dbReference>
<dbReference type="InterPro" id="IPR011990">
    <property type="entry name" value="TPR-like_helical_dom_sf"/>
</dbReference>
<dbReference type="SUPFAM" id="SSF48179">
    <property type="entry name" value="6-phosphogluconate dehydrogenase C-terminal domain-like"/>
    <property type="match status" value="1"/>
</dbReference>
<dbReference type="GO" id="GO:0051287">
    <property type="term" value="F:NAD binding"/>
    <property type="evidence" value="ECO:0007669"/>
    <property type="project" value="UniProtKB-UniRule"/>
</dbReference>
<dbReference type="InterPro" id="IPR013328">
    <property type="entry name" value="6PGD_dom2"/>
</dbReference>
<dbReference type="EC" id="1.1.1.8" evidence="6"/>
<comment type="catalytic activity">
    <reaction evidence="4 6">
        <text>sn-glycerol 3-phosphate + NAD(+) = dihydroxyacetone phosphate + NADH + H(+)</text>
        <dbReference type="Rhea" id="RHEA:11092"/>
        <dbReference type="ChEBI" id="CHEBI:15378"/>
        <dbReference type="ChEBI" id="CHEBI:57540"/>
        <dbReference type="ChEBI" id="CHEBI:57597"/>
        <dbReference type="ChEBI" id="CHEBI:57642"/>
        <dbReference type="ChEBI" id="CHEBI:57945"/>
        <dbReference type="EC" id="1.1.1.8"/>
    </reaction>
</comment>
<sequence length="730" mass="81940">MSNKLKVAIIGSGNWGSSIAHVCAQNTIRHSDTFERDVRMWVFEEQINGKKLTEIINEKHENVKYLPGIHLGENVIAIADVKEAAKDADILIFVLPHQFVYKVCDDLRSIISKDCKAISLIKGLDYKDNNLLIFSEEIERILGIPCAALSGANIASEVSEEQFSETTIACQNSEDGKIFLKLFHTEYFDCNVIADSRGLQICGALKNVVALGAGICDGLNYGNNTKAAVIRRGLIEMRKFGKTFFGGVRTETFFESCGVADLITTCSGGRNRKVSAAFIKSNKTIEEVEKEMLNGQKLQGTTTSQEVYNFLSARNMTHEFPLMTAIYRVIYEKAPPESIAHDLRTHKSGTISNRRLVQRPSYTTQTRPFPNQSRTHRHPLSTALIGFGLVCLGVGLYNHFTSNIQKYPASIRRSLRKALYYQQDKDLNLALQYFKEALHEALESPELEKNGAPLTGIMIQLGTLQERMGKLSDARYTLTLGLSHLLGLEDEVGEELPVQAIFQADLDRLPILEQKKAVGIAQKLGDITAAMKMDEEAERWYEWSVEHLLKVSSKPVSEYEDTDQVVFDEEYMPSWLTKTDVGAALEAFGTFYASRNKPNLAIHLYMRALGLKGTNSCQSAVLMNNIAESYANMGRYEEAKLWGQKGLDLVQNTTTKRVNNDDELCDQTCGVLLYNMGMLFEQTKDKQKAALFYKSAGKHGRDFKQPECIKEADRALKRIEFETQIDDTRV</sequence>
<dbReference type="FunFam" id="1.10.1040.10:FF:000004">
    <property type="entry name" value="Glycerol-3-phosphate dehydrogenase [NAD(+)]"/>
    <property type="match status" value="1"/>
</dbReference>
<dbReference type="GO" id="GO:0005829">
    <property type="term" value="C:cytosol"/>
    <property type="evidence" value="ECO:0007669"/>
    <property type="project" value="TreeGrafter"/>
</dbReference>
<dbReference type="GO" id="GO:0005975">
    <property type="term" value="P:carbohydrate metabolic process"/>
    <property type="evidence" value="ECO:0007669"/>
    <property type="project" value="InterPro"/>
</dbReference>
<dbReference type="GO" id="GO:0046168">
    <property type="term" value="P:glycerol-3-phosphate catabolic process"/>
    <property type="evidence" value="ECO:0007669"/>
    <property type="project" value="UniProtKB-UniRule"/>
</dbReference>
<feature type="domain" description="Glycerol-3-phosphate dehydrogenase NAD-dependent N-terminal" evidence="8">
    <location>
        <begin position="6"/>
        <end position="174"/>
    </location>
</feature>
<dbReference type="InterPro" id="IPR006109">
    <property type="entry name" value="G3P_DH_NAD-dep_C"/>
</dbReference>
<dbReference type="Pfam" id="PF01210">
    <property type="entry name" value="NAD_Gly3P_dh_N"/>
    <property type="match status" value="1"/>
</dbReference>
<dbReference type="PANTHER" id="PTHR11728">
    <property type="entry name" value="GLYCEROL-3-PHOSPHATE DEHYDROGENASE"/>
    <property type="match status" value="1"/>
</dbReference>
<dbReference type="Pfam" id="PF07479">
    <property type="entry name" value="NAD_Gly3P_dh_C"/>
    <property type="match status" value="1"/>
</dbReference>
<dbReference type="GO" id="GO:0042803">
    <property type="term" value="F:protein homodimerization activity"/>
    <property type="evidence" value="ECO:0007669"/>
    <property type="project" value="InterPro"/>
</dbReference>
<evidence type="ECO:0000256" key="2">
    <source>
        <dbReference type="ARBA" id="ARBA00023002"/>
    </source>
</evidence>
<comment type="caution">
    <text evidence="10">The sequence shown here is derived from an EMBL/GenBank/DDBJ whole genome shotgun (WGS) entry which is preliminary data.</text>
</comment>
<dbReference type="Proteomes" id="UP000716291">
    <property type="component" value="Unassembled WGS sequence"/>
</dbReference>
<evidence type="ECO:0000313" key="10">
    <source>
        <dbReference type="EMBL" id="KAG1305433.1"/>
    </source>
</evidence>
<name>A0A9P7BQB9_RHIOR</name>
<comment type="similarity">
    <text evidence="1 5">Belongs to the NAD-dependent glycerol-3-phosphate dehydrogenase family.</text>
</comment>
<dbReference type="SUPFAM" id="SSF51735">
    <property type="entry name" value="NAD(P)-binding Rossmann-fold domains"/>
    <property type="match status" value="1"/>
</dbReference>
<evidence type="ECO:0000256" key="3">
    <source>
        <dbReference type="ARBA" id="ARBA00023027"/>
    </source>
</evidence>
<dbReference type="Pfam" id="PF13181">
    <property type="entry name" value="TPR_8"/>
    <property type="match status" value="1"/>
</dbReference>
<dbReference type="CDD" id="cd24145">
    <property type="entry name" value="Mgr3-like"/>
    <property type="match status" value="1"/>
</dbReference>
<evidence type="ECO:0000256" key="6">
    <source>
        <dbReference type="RuleBase" id="RU361243"/>
    </source>
</evidence>
<dbReference type="Gene3D" id="1.25.40.10">
    <property type="entry name" value="Tetratricopeptide repeat domain"/>
    <property type="match status" value="1"/>
</dbReference>
<proteinExistence type="inferred from homology"/>
<dbReference type="FunFam" id="3.40.50.720:FF:000365">
    <property type="entry name" value="Glycerol-3-phosphate dehydrogenase [NAD(+)]"/>
    <property type="match status" value="1"/>
</dbReference>
<keyword evidence="2 5" id="KW-0560">Oxidoreductase</keyword>
<dbReference type="AlphaFoldDB" id="A0A9P7BQB9"/>
<evidence type="ECO:0000256" key="1">
    <source>
        <dbReference type="ARBA" id="ARBA00011009"/>
    </source>
</evidence>
<evidence type="ECO:0000256" key="4">
    <source>
        <dbReference type="ARBA" id="ARBA00048683"/>
    </source>
</evidence>
<evidence type="ECO:0000259" key="8">
    <source>
        <dbReference type="Pfam" id="PF01210"/>
    </source>
</evidence>
<dbReference type="NCBIfam" id="TIGR03376">
    <property type="entry name" value="glycerol3P_DH"/>
    <property type="match status" value="1"/>
</dbReference>
<reference evidence="10" key="1">
    <citation type="journal article" date="2020" name="Microb. Genom.">
        <title>Genetic diversity of clinical and environmental Mucorales isolates obtained from an investigation of mucormycosis cases among solid organ transplant recipients.</title>
        <authorList>
            <person name="Nguyen M.H."/>
            <person name="Kaul D."/>
            <person name="Muto C."/>
            <person name="Cheng S.J."/>
            <person name="Richter R.A."/>
            <person name="Bruno V.M."/>
            <person name="Liu G."/>
            <person name="Beyhan S."/>
            <person name="Sundermann A.J."/>
            <person name="Mounaud S."/>
            <person name="Pasculle A.W."/>
            <person name="Nierman W.C."/>
            <person name="Driscoll E."/>
            <person name="Cumbie R."/>
            <person name="Clancy C.J."/>
            <person name="Dupont C.L."/>
        </authorList>
    </citation>
    <scope>NUCLEOTIDE SEQUENCE</scope>
    <source>
        <strain evidence="10">GL11</strain>
    </source>
</reference>
<dbReference type="Gene3D" id="3.40.50.720">
    <property type="entry name" value="NAD(P)-binding Rossmann-like Domain"/>
    <property type="match status" value="1"/>
</dbReference>
<dbReference type="InterPro" id="IPR036291">
    <property type="entry name" value="NAD(P)-bd_dom_sf"/>
</dbReference>
<protein>
    <recommendedName>
        <fullName evidence="6">Glycerol-3-phosphate dehydrogenase [NAD(+)]</fullName>
        <ecNumber evidence="6">1.1.1.8</ecNumber>
    </recommendedName>
</protein>
<dbReference type="InterPro" id="IPR006168">
    <property type="entry name" value="G3P_DH_NAD-dep"/>
</dbReference>
<dbReference type="SMART" id="SM00028">
    <property type="entry name" value="TPR"/>
    <property type="match status" value="4"/>
</dbReference>
<dbReference type="InterPro" id="IPR008927">
    <property type="entry name" value="6-PGluconate_DH-like_C_sf"/>
</dbReference>
<dbReference type="PANTHER" id="PTHR11728:SF8">
    <property type="entry name" value="GLYCEROL-3-PHOSPHATE DEHYDROGENASE [NAD(+)]-RELATED"/>
    <property type="match status" value="1"/>
</dbReference>
<dbReference type="InterPro" id="IPR017751">
    <property type="entry name" value="G3P_DH_NAD-dep_euk"/>
</dbReference>
<evidence type="ECO:0000313" key="11">
    <source>
        <dbReference type="Proteomes" id="UP000716291"/>
    </source>
</evidence>
<feature type="domain" description="Glycerol-3-phosphate dehydrogenase NAD-dependent C-terminal" evidence="9">
    <location>
        <begin position="195"/>
        <end position="339"/>
    </location>
</feature>
<dbReference type="Gene3D" id="1.10.1040.10">
    <property type="entry name" value="N-(1-d-carboxylethyl)-l-norvaline Dehydrogenase, domain 2"/>
    <property type="match status" value="1"/>
</dbReference>